<reference evidence="5" key="1">
    <citation type="journal article" date="2017" name="Plant J.">
        <title>The pomegranate (Punica granatum L.) genome and the genomics of punicalagin biosynthesis.</title>
        <authorList>
            <person name="Qin G."/>
            <person name="Xu C."/>
            <person name="Ming R."/>
            <person name="Tang H."/>
            <person name="Guyot R."/>
            <person name="Kramer E.M."/>
            <person name="Hu Y."/>
            <person name="Yi X."/>
            <person name="Qi Y."/>
            <person name="Xu X."/>
            <person name="Gao Z."/>
            <person name="Pan H."/>
            <person name="Jian J."/>
            <person name="Tian Y."/>
            <person name="Yue Z."/>
            <person name="Xu Y."/>
        </authorList>
    </citation>
    <scope>NUCLEOTIDE SEQUENCE [LARGE SCALE GENOMIC DNA]</scope>
    <source>
        <strain evidence="5">cv. Dabenzi</strain>
    </source>
</reference>
<dbReference type="Proteomes" id="UP000515151">
    <property type="component" value="Chromosome 5"/>
</dbReference>
<name>A0A218WYA4_PUNGR</name>
<keyword evidence="3" id="KW-0732">Signal</keyword>
<evidence type="ECO:0000313" key="7">
    <source>
        <dbReference type="RefSeq" id="XP_031398554.1"/>
    </source>
</evidence>
<dbReference type="RefSeq" id="XP_031398554.1">
    <property type="nucleotide sequence ID" value="XM_031542694.1"/>
</dbReference>
<feature type="region of interest" description="Disordered" evidence="1">
    <location>
        <begin position="29"/>
        <end position="48"/>
    </location>
</feature>
<dbReference type="GeneID" id="116209138"/>
<dbReference type="PANTHER" id="PTHR34558:SF16">
    <property type="match status" value="1"/>
</dbReference>
<dbReference type="AlphaFoldDB" id="A0A218WYA4"/>
<evidence type="ECO:0000256" key="3">
    <source>
        <dbReference type="SAM" id="SignalP"/>
    </source>
</evidence>
<evidence type="ECO:0000256" key="2">
    <source>
        <dbReference type="SAM" id="Phobius"/>
    </source>
</evidence>
<evidence type="ECO:0000313" key="4">
    <source>
        <dbReference type="EMBL" id="OWM77623.1"/>
    </source>
</evidence>
<sequence>MDARFLLLLSAVLFSEICSFTAESRALSASIGEPPSPHPTPDQGWVGTGVAEAPTITATRRVQSHHHVLGSTGGDVILGGFVMAFVAAILCYIRVTRKNRESQS</sequence>
<keyword evidence="2" id="KW-0472">Membrane</keyword>
<evidence type="ECO:0000313" key="5">
    <source>
        <dbReference type="Proteomes" id="UP000197138"/>
    </source>
</evidence>
<organism evidence="4 5">
    <name type="scientific">Punica granatum</name>
    <name type="common">Pomegranate</name>
    <dbReference type="NCBI Taxonomy" id="22663"/>
    <lineage>
        <taxon>Eukaryota</taxon>
        <taxon>Viridiplantae</taxon>
        <taxon>Streptophyta</taxon>
        <taxon>Embryophyta</taxon>
        <taxon>Tracheophyta</taxon>
        <taxon>Spermatophyta</taxon>
        <taxon>Magnoliopsida</taxon>
        <taxon>eudicotyledons</taxon>
        <taxon>Gunneridae</taxon>
        <taxon>Pentapetalae</taxon>
        <taxon>rosids</taxon>
        <taxon>malvids</taxon>
        <taxon>Myrtales</taxon>
        <taxon>Lythraceae</taxon>
        <taxon>Punica</taxon>
    </lineage>
</organism>
<keyword evidence="6" id="KW-1185">Reference proteome</keyword>
<reference evidence="7" key="4">
    <citation type="submission" date="2025-04" db="UniProtKB">
        <authorList>
            <consortium name="RefSeq"/>
        </authorList>
    </citation>
    <scope>IDENTIFICATION</scope>
    <source>
        <tissue evidence="7">Leaf</tissue>
    </source>
</reference>
<gene>
    <name evidence="7" type="primary">LOC116209138</name>
    <name evidence="4" type="ORF">CDL15_Pgr017021</name>
</gene>
<proteinExistence type="predicted"/>
<reference evidence="4" key="2">
    <citation type="submission" date="2017-06" db="EMBL/GenBank/DDBJ databases">
        <title>The pomegranate genome and the genomics of punicalagin biosynthesis.</title>
        <authorList>
            <person name="Xu C."/>
        </authorList>
    </citation>
    <scope>NUCLEOTIDE SEQUENCE [LARGE SCALE GENOMIC DNA]</scope>
    <source>
        <tissue evidence="4">Fresh leaf</tissue>
    </source>
</reference>
<dbReference type="PANTHER" id="PTHR34558">
    <property type="entry name" value="EXPRESSED PROTEIN"/>
    <property type="match status" value="1"/>
</dbReference>
<evidence type="ECO:0000256" key="1">
    <source>
        <dbReference type="SAM" id="MobiDB-lite"/>
    </source>
</evidence>
<feature type="chain" id="PRO_5044569038" evidence="3">
    <location>
        <begin position="23"/>
        <end position="104"/>
    </location>
</feature>
<reference evidence="6" key="3">
    <citation type="journal article" date="2020" name="Plant Biotechnol. J.">
        <title>The pomegranate (Punica granatum L.) draft genome dissects genetic divergence between soft- and hard-seeded cultivars.</title>
        <authorList>
            <person name="Luo X."/>
            <person name="Li H."/>
            <person name="Wu Z."/>
            <person name="Yao W."/>
            <person name="Zhao P."/>
            <person name="Cao D."/>
            <person name="Yu H."/>
            <person name="Li K."/>
            <person name="Poudel K."/>
            <person name="Zhao D."/>
            <person name="Zhang F."/>
            <person name="Xia X."/>
            <person name="Chen L."/>
            <person name="Wang Q."/>
            <person name="Jing D."/>
            <person name="Cao S."/>
        </authorList>
    </citation>
    <scope>NUCLEOTIDE SEQUENCE [LARGE SCALE GENOMIC DNA]</scope>
</reference>
<dbReference type="EMBL" id="MTKT01002534">
    <property type="protein sequence ID" value="OWM77623.1"/>
    <property type="molecule type" value="Genomic_DNA"/>
</dbReference>
<protein>
    <submittedName>
        <fullName evidence="7">Uncharacterized protein LOC116209138</fullName>
    </submittedName>
</protein>
<feature type="transmembrane region" description="Helical" evidence="2">
    <location>
        <begin position="76"/>
        <end position="95"/>
    </location>
</feature>
<keyword evidence="2" id="KW-1133">Transmembrane helix</keyword>
<dbReference type="Proteomes" id="UP000197138">
    <property type="component" value="Unassembled WGS sequence"/>
</dbReference>
<dbReference type="OrthoDB" id="686454at2759"/>
<keyword evidence="2" id="KW-0812">Transmembrane</keyword>
<evidence type="ECO:0000313" key="6">
    <source>
        <dbReference type="Proteomes" id="UP000515151"/>
    </source>
</evidence>
<accession>A0A218WYA4</accession>
<feature type="signal peptide" evidence="3">
    <location>
        <begin position="1"/>
        <end position="22"/>
    </location>
</feature>